<dbReference type="InterPro" id="IPR001995">
    <property type="entry name" value="Peptidase_A2_cat"/>
</dbReference>
<dbReference type="InterPro" id="IPR021109">
    <property type="entry name" value="Peptidase_aspartic_dom_sf"/>
</dbReference>
<dbReference type="GO" id="GO:0008233">
    <property type="term" value="F:peptidase activity"/>
    <property type="evidence" value="ECO:0007669"/>
    <property type="project" value="UniProtKB-KW"/>
</dbReference>
<accession>A0ABS7PTJ9</accession>
<dbReference type="InterPro" id="IPR034122">
    <property type="entry name" value="Retropepsin-like_bacterial"/>
</dbReference>
<evidence type="ECO:0000313" key="6">
    <source>
        <dbReference type="Proteomes" id="UP000706039"/>
    </source>
</evidence>
<evidence type="ECO:0000259" key="4">
    <source>
        <dbReference type="PROSITE" id="PS50175"/>
    </source>
</evidence>
<dbReference type="RefSeq" id="WP_222991746.1">
    <property type="nucleotide sequence ID" value="NZ_JAINVV010000009.1"/>
</dbReference>
<evidence type="ECO:0000313" key="5">
    <source>
        <dbReference type="EMBL" id="MBY8824665.1"/>
    </source>
</evidence>
<proteinExistence type="predicted"/>
<keyword evidence="6" id="KW-1185">Reference proteome</keyword>
<evidence type="ECO:0000256" key="3">
    <source>
        <dbReference type="SAM" id="SignalP"/>
    </source>
</evidence>
<evidence type="ECO:0000256" key="1">
    <source>
        <dbReference type="ARBA" id="ARBA00022801"/>
    </source>
</evidence>
<dbReference type="PROSITE" id="PS00141">
    <property type="entry name" value="ASP_PROTEASE"/>
    <property type="match status" value="2"/>
</dbReference>
<dbReference type="GO" id="GO:0006508">
    <property type="term" value="P:proteolysis"/>
    <property type="evidence" value="ECO:0007669"/>
    <property type="project" value="UniProtKB-KW"/>
</dbReference>
<feature type="signal peptide" evidence="3">
    <location>
        <begin position="1"/>
        <end position="22"/>
    </location>
</feature>
<dbReference type="Pfam" id="PF13975">
    <property type="entry name" value="gag-asp_proteas"/>
    <property type="match status" value="1"/>
</dbReference>
<dbReference type="SUPFAM" id="SSF50630">
    <property type="entry name" value="Acid proteases"/>
    <property type="match status" value="2"/>
</dbReference>
<dbReference type="Proteomes" id="UP000706039">
    <property type="component" value="Unassembled WGS sequence"/>
</dbReference>
<feature type="chain" id="PRO_5046779411" evidence="3">
    <location>
        <begin position="23"/>
        <end position="348"/>
    </location>
</feature>
<feature type="domain" description="Peptidase A2" evidence="4">
    <location>
        <begin position="64"/>
        <end position="79"/>
    </location>
</feature>
<keyword evidence="5" id="KW-0645">Protease</keyword>
<organism evidence="5 6">
    <name type="scientific">Sphingomonas colocasiae</name>
    <dbReference type="NCBI Taxonomy" id="1848973"/>
    <lineage>
        <taxon>Bacteria</taxon>
        <taxon>Pseudomonadati</taxon>
        <taxon>Pseudomonadota</taxon>
        <taxon>Alphaproteobacteria</taxon>
        <taxon>Sphingomonadales</taxon>
        <taxon>Sphingomonadaceae</taxon>
        <taxon>Sphingomonas</taxon>
    </lineage>
</organism>
<dbReference type="CDD" id="cd05483">
    <property type="entry name" value="retropepsin_like_bacteria"/>
    <property type="match status" value="1"/>
</dbReference>
<dbReference type="InterPro" id="IPR001969">
    <property type="entry name" value="Aspartic_peptidase_AS"/>
</dbReference>
<keyword evidence="3" id="KW-0732">Signal</keyword>
<gene>
    <name evidence="5" type="ORF">K7G82_20345</name>
</gene>
<feature type="domain" description="Peptidase A2" evidence="4">
    <location>
        <begin position="197"/>
        <end position="287"/>
    </location>
</feature>
<name>A0ABS7PTJ9_9SPHN</name>
<protein>
    <submittedName>
        <fullName evidence="5">Aspartyl protease family protein</fullName>
    </submittedName>
</protein>
<dbReference type="Pfam" id="PF13650">
    <property type="entry name" value="Asp_protease_2"/>
    <property type="match status" value="1"/>
</dbReference>
<dbReference type="PROSITE" id="PS50175">
    <property type="entry name" value="ASP_PROT_RETROV"/>
    <property type="match status" value="2"/>
</dbReference>
<dbReference type="Gene3D" id="2.40.70.10">
    <property type="entry name" value="Acid Proteases"/>
    <property type="match status" value="2"/>
</dbReference>
<comment type="caution">
    <text evidence="5">The sequence shown here is derived from an EMBL/GenBank/DDBJ whole genome shotgun (WGS) entry which is preliminary data.</text>
</comment>
<feature type="region of interest" description="Disordered" evidence="2">
    <location>
        <begin position="325"/>
        <end position="348"/>
    </location>
</feature>
<reference evidence="5 6" key="1">
    <citation type="submission" date="2021-08" db="EMBL/GenBank/DDBJ databases">
        <authorList>
            <person name="Tuo L."/>
        </authorList>
    </citation>
    <scope>NUCLEOTIDE SEQUENCE [LARGE SCALE GENOMIC DNA]</scope>
    <source>
        <strain evidence="5 6">JCM 31229</strain>
    </source>
</reference>
<evidence type="ECO:0000256" key="2">
    <source>
        <dbReference type="SAM" id="MobiDB-lite"/>
    </source>
</evidence>
<keyword evidence="1" id="KW-0378">Hydrolase</keyword>
<dbReference type="EMBL" id="JAINVV010000009">
    <property type="protein sequence ID" value="MBY8824665.1"/>
    <property type="molecule type" value="Genomic_DNA"/>
</dbReference>
<sequence>MTRNLLFALPAAALAVAVQAPAQEAPKPAATVAVATPHAEVVDIGIDKTMRMTVPVSIGGVGPFAFLVDTGAERTVISRELADRLALSDAGSALVHSMTGSERVTTVLIPSLKVSANPTTDIRAPAFAQQHIGASGLIGIDSLRDQRVTLDFKAGTMTITPARKVSDRHDPDEIIVTARRRAGQLILTGATLNGSRVDVIIDTGAQVSVGNGALRRRLLERNPRHPPKSIELISVTGGRAEASYTSVREIKLGGATINNMPIAFADAPIFRTLDLTRRPAILLGMDALRMFDRVSVDFANRKVRLLLPDGAERNTGTRMAARVISRQADSPAGSEITRNSEPGHMPAI</sequence>